<accession>A0A0M6ZD96</accession>
<proteinExistence type="predicted"/>
<feature type="transmembrane region" description="Helical" evidence="1">
    <location>
        <begin position="288"/>
        <end position="307"/>
    </location>
</feature>
<dbReference type="STRING" id="311410.LA5095_00978"/>
<evidence type="ECO:0000313" key="3">
    <source>
        <dbReference type="EMBL" id="CTQ74616.1"/>
    </source>
</evidence>
<organism evidence="3 4">
    <name type="scientific">Roseibium album</name>
    <dbReference type="NCBI Taxonomy" id="311410"/>
    <lineage>
        <taxon>Bacteria</taxon>
        <taxon>Pseudomonadati</taxon>
        <taxon>Pseudomonadota</taxon>
        <taxon>Alphaproteobacteria</taxon>
        <taxon>Hyphomicrobiales</taxon>
        <taxon>Stappiaceae</taxon>
        <taxon>Roseibium</taxon>
    </lineage>
</organism>
<feature type="transmembrane region" description="Helical" evidence="1">
    <location>
        <begin position="52"/>
        <end position="73"/>
    </location>
</feature>
<reference evidence="4" key="1">
    <citation type="submission" date="2015-07" db="EMBL/GenBank/DDBJ databases">
        <authorList>
            <person name="Rodrigo-Torres Lidia"/>
            <person name="Arahal R.David."/>
        </authorList>
    </citation>
    <scope>NUCLEOTIDE SEQUENCE [LARGE SCALE GENOMIC DNA]</scope>
    <source>
        <strain evidence="4">CECT 5096</strain>
    </source>
</reference>
<evidence type="ECO:0000259" key="2">
    <source>
        <dbReference type="Pfam" id="PF01757"/>
    </source>
</evidence>
<feature type="transmembrane region" description="Helical" evidence="1">
    <location>
        <begin position="94"/>
        <end position="115"/>
    </location>
</feature>
<evidence type="ECO:0000313" key="4">
    <source>
        <dbReference type="Proteomes" id="UP000049983"/>
    </source>
</evidence>
<keyword evidence="3" id="KW-0808">Transferase</keyword>
<feature type="transmembrane region" description="Helical" evidence="1">
    <location>
        <begin position="197"/>
        <end position="219"/>
    </location>
</feature>
<keyword evidence="4" id="KW-1185">Reference proteome</keyword>
<dbReference type="Proteomes" id="UP000049983">
    <property type="component" value="Unassembled WGS sequence"/>
</dbReference>
<name>A0A0M6ZD96_9HYPH</name>
<dbReference type="GO" id="GO:0016020">
    <property type="term" value="C:membrane"/>
    <property type="evidence" value="ECO:0007669"/>
    <property type="project" value="TreeGrafter"/>
</dbReference>
<protein>
    <submittedName>
        <fullName evidence="3">Acyltransferase family protein</fullName>
    </submittedName>
</protein>
<sequence length="372" mass="42025">MAAVTKLENIQALRAIAALGVVLSHAHSRVERTYPSLISESFVDRFGGLSWIGHAGVDLFFVISGFIMIYVHFDDFATRNAPFQFFVKRLIRIVPIYWLLSATALALLFIEPSLFYHARSLDVEWIVSSFLFFPIRSETGVTTPLLGLGWTLNYEMYFYLIFAFCLFFRRSFLLPFMLIFFGTSILIGVLISPYKLFVILMTNWLLLEFFLGCLIGYAFRSGYNKLPLPLAVVLIVSAVATILAWVTFGPNHEIRGLPRFLWWGLPAASIVAALVLCPRLVDLKVPKWLLELGNASYSIYLTHIFTLPALALIQKRVDHIALLHPDAAIAVMIVVSAIAGYVFYRVVEKPITRLLTKRYRPMASARQKSATG</sequence>
<feature type="transmembrane region" description="Helical" evidence="1">
    <location>
        <begin position="260"/>
        <end position="281"/>
    </location>
</feature>
<keyword evidence="1" id="KW-1133">Transmembrane helix</keyword>
<keyword evidence="1" id="KW-0812">Transmembrane</keyword>
<dbReference type="PANTHER" id="PTHR23028:SF131">
    <property type="entry name" value="BLR2367 PROTEIN"/>
    <property type="match status" value="1"/>
</dbReference>
<dbReference type="InterPro" id="IPR002656">
    <property type="entry name" value="Acyl_transf_3_dom"/>
</dbReference>
<dbReference type="AlphaFoldDB" id="A0A0M6ZD96"/>
<feature type="domain" description="Acyltransferase 3" evidence="2">
    <location>
        <begin position="9"/>
        <end position="339"/>
    </location>
</feature>
<dbReference type="InterPro" id="IPR050879">
    <property type="entry name" value="Acyltransferase_3"/>
</dbReference>
<dbReference type="Pfam" id="PF01757">
    <property type="entry name" value="Acyl_transf_3"/>
    <property type="match status" value="1"/>
</dbReference>
<keyword evidence="1" id="KW-0472">Membrane</keyword>
<dbReference type="PANTHER" id="PTHR23028">
    <property type="entry name" value="ACETYLTRANSFERASE"/>
    <property type="match status" value="1"/>
</dbReference>
<keyword evidence="3" id="KW-0012">Acyltransferase</keyword>
<feature type="transmembrane region" description="Helical" evidence="1">
    <location>
        <begin position="327"/>
        <end position="347"/>
    </location>
</feature>
<dbReference type="EMBL" id="CXWC01000011">
    <property type="protein sequence ID" value="CTQ74616.1"/>
    <property type="molecule type" value="Genomic_DNA"/>
</dbReference>
<feature type="transmembrane region" description="Helical" evidence="1">
    <location>
        <begin position="147"/>
        <end position="167"/>
    </location>
</feature>
<dbReference type="RefSeq" id="WP_055112382.1">
    <property type="nucleotide sequence ID" value="NZ_CXWA01000005.1"/>
</dbReference>
<feature type="transmembrane region" description="Helical" evidence="1">
    <location>
        <begin position="172"/>
        <end position="191"/>
    </location>
</feature>
<dbReference type="GeneID" id="97671426"/>
<evidence type="ECO:0000256" key="1">
    <source>
        <dbReference type="SAM" id="Phobius"/>
    </source>
</evidence>
<dbReference type="GO" id="GO:0016747">
    <property type="term" value="F:acyltransferase activity, transferring groups other than amino-acyl groups"/>
    <property type="evidence" value="ECO:0007669"/>
    <property type="project" value="InterPro"/>
</dbReference>
<dbReference type="GO" id="GO:0000271">
    <property type="term" value="P:polysaccharide biosynthetic process"/>
    <property type="evidence" value="ECO:0007669"/>
    <property type="project" value="TreeGrafter"/>
</dbReference>
<feature type="transmembrane region" description="Helical" evidence="1">
    <location>
        <begin position="226"/>
        <end position="248"/>
    </location>
</feature>
<gene>
    <name evidence="3" type="ORF">LA5096_04116</name>
</gene>